<dbReference type="EMBL" id="JFAD01000013">
    <property type="protein sequence ID" value="EXU61283.1"/>
    <property type="molecule type" value="Genomic_DNA"/>
</dbReference>
<organism evidence="2 3">
    <name type="scientific">Mesomycoplasma ovipneumoniae 14811</name>
    <dbReference type="NCBI Taxonomy" id="1188239"/>
    <lineage>
        <taxon>Bacteria</taxon>
        <taxon>Bacillati</taxon>
        <taxon>Mycoplasmatota</taxon>
        <taxon>Mycoplasmoidales</taxon>
        <taxon>Metamycoplasmataceae</taxon>
        <taxon>Mesomycoplasma</taxon>
    </lineage>
</organism>
<dbReference type="STRING" id="1188239.MOVI_2330"/>
<dbReference type="eggNOG" id="ENOG5030N2Y">
    <property type="taxonomic scope" value="Bacteria"/>
</dbReference>
<feature type="transmembrane region" description="Helical" evidence="1">
    <location>
        <begin position="38"/>
        <end position="63"/>
    </location>
</feature>
<dbReference type="AlphaFoldDB" id="A0A014M2W7"/>
<dbReference type="Proteomes" id="UP000020977">
    <property type="component" value="Unassembled WGS sequence"/>
</dbReference>
<name>A0A014M2W7_9BACT</name>
<evidence type="ECO:0000313" key="3">
    <source>
        <dbReference type="Proteomes" id="UP000020977"/>
    </source>
</evidence>
<sequence>MFKKKRKKGNFKYKTANQVIYGNVVLQKLKEIKYGKKIALFLLLFSLVAVLALIIIFIVFHFAGSGNNIQEVVSRN</sequence>
<gene>
    <name evidence="2" type="ORF">MOVI_2330</name>
</gene>
<keyword evidence="1" id="KW-0472">Membrane</keyword>
<keyword evidence="1" id="KW-1133">Transmembrane helix</keyword>
<evidence type="ECO:0000256" key="1">
    <source>
        <dbReference type="SAM" id="Phobius"/>
    </source>
</evidence>
<accession>A0A014M2W7</accession>
<protein>
    <submittedName>
        <fullName evidence="2">Uncharacterized protein</fullName>
    </submittedName>
</protein>
<reference evidence="2 3" key="1">
    <citation type="submission" date="2014-03" db="EMBL/GenBank/DDBJ databases">
        <title>Genome sequence of Mycoplasma ovipneumoniae strain 14811.</title>
        <authorList>
            <person name="Sirand-Pugnet P."/>
            <person name="Breton M."/>
            <person name="Dordet-Frisoni E."/>
            <person name="Baranowski E."/>
            <person name="Barre A."/>
            <person name="Couture C."/>
            <person name="Dupuy V."/>
            <person name="Gaurivaud P."/>
            <person name="Jacob D."/>
            <person name="Lemaitre C."/>
            <person name="Manso-Silvan L."/>
            <person name="Nikolski M."/>
            <person name="Nouvel L.-X."/>
            <person name="Poumarat F."/>
            <person name="Tardy F."/>
            <person name="Thebault P."/>
            <person name="Theil S."/>
            <person name="Citti C."/>
            <person name="Thiaucourt F."/>
            <person name="Blanchard A."/>
        </authorList>
    </citation>
    <scope>NUCLEOTIDE SEQUENCE [LARGE SCALE GENOMIC DNA]</scope>
    <source>
        <strain evidence="2 3">14811</strain>
    </source>
</reference>
<proteinExistence type="predicted"/>
<keyword evidence="1" id="KW-0812">Transmembrane</keyword>
<comment type="caution">
    <text evidence="2">The sequence shown here is derived from an EMBL/GenBank/DDBJ whole genome shotgun (WGS) entry which is preliminary data.</text>
</comment>
<dbReference type="RefSeq" id="WP_044284080.1">
    <property type="nucleotide sequence ID" value="NZ_JFAD01000013.1"/>
</dbReference>
<dbReference type="PATRIC" id="fig|1188239.3.peg.572"/>
<evidence type="ECO:0000313" key="2">
    <source>
        <dbReference type="EMBL" id="EXU61283.1"/>
    </source>
</evidence>